<sequence length="149" mass="17030">MRWDVLAKVVESPNPPSTSAWVEGVQSSVPCGYEIEIAIGYGGFVDRRVIAAGPRCNAPEFMDRLAECDRDPTAERCPLRMVKQRRKRKRTRFICDLIYPNAADWQRYSLSCCSDQFHTVPISDWEESVYSALVPISHYPVCCICYVIF</sequence>
<organism evidence="1 2">
    <name type="scientific">Gongylonema pulchrum</name>
    <dbReference type="NCBI Taxonomy" id="637853"/>
    <lineage>
        <taxon>Eukaryota</taxon>
        <taxon>Metazoa</taxon>
        <taxon>Ecdysozoa</taxon>
        <taxon>Nematoda</taxon>
        <taxon>Chromadorea</taxon>
        <taxon>Rhabditida</taxon>
        <taxon>Spirurina</taxon>
        <taxon>Spiruromorpha</taxon>
        <taxon>Spiruroidea</taxon>
        <taxon>Gongylonematidae</taxon>
        <taxon>Gongylonema</taxon>
    </lineage>
</organism>
<dbReference type="AlphaFoldDB" id="A0A3P7NSW6"/>
<proteinExistence type="predicted"/>
<accession>A0A3P7NSW6</accession>
<keyword evidence="2" id="KW-1185">Reference proteome</keyword>
<gene>
    <name evidence="1" type="ORF">GPUH_LOCUS21819</name>
</gene>
<evidence type="ECO:0000313" key="2">
    <source>
        <dbReference type="Proteomes" id="UP000271098"/>
    </source>
</evidence>
<name>A0A3P7NSW6_9BILA</name>
<evidence type="ECO:0000313" key="1">
    <source>
        <dbReference type="EMBL" id="VDN38988.1"/>
    </source>
</evidence>
<dbReference type="EMBL" id="UYRT01093554">
    <property type="protein sequence ID" value="VDN38988.1"/>
    <property type="molecule type" value="Genomic_DNA"/>
</dbReference>
<protein>
    <submittedName>
        <fullName evidence="1">Uncharacterized protein</fullName>
    </submittedName>
</protein>
<reference evidence="1 2" key="1">
    <citation type="submission" date="2018-11" db="EMBL/GenBank/DDBJ databases">
        <authorList>
            <consortium name="Pathogen Informatics"/>
        </authorList>
    </citation>
    <scope>NUCLEOTIDE SEQUENCE [LARGE SCALE GENOMIC DNA]</scope>
</reference>
<dbReference type="Proteomes" id="UP000271098">
    <property type="component" value="Unassembled WGS sequence"/>
</dbReference>